<keyword evidence="12" id="KW-1185">Reference proteome</keyword>
<dbReference type="SUPFAM" id="SSF53784">
    <property type="entry name" value="Phosphofructokinase"/>
    <property type="match status" value="1"/>
</dbReference>
<keyword evidence="3" id="KW-0963">Cytoplasm</keyword>
<evidence type="ECO:0000313" key="11">
    <source>
        <dbReference type="EMBL" id="KAJ5071603.1"/>
    </source>
</evidence>
<comment type="catalytic activity">
    <reaction evidence="9">
        <text>beta-D-fructose 6-phosphate + diphosphate = beta-D-fructose 1,6-bisphosphate + phosphate + H(+)</text>
        <dbReference type="Rhea" id="RHEA:13613"/>
        <dbReference type="ChEBI" id="CHEBI:15378"/>
        <dbReference type="ChEBI" id="CHEBI:32966"/>
        <dbReference type="ChEBI" id="CHEBI:33019"/>
        <dbReference type="ChEBI" id="CHEBI:43474"/>
        <dbReference type="ChEBI" id="CHEBI:57634"/>
        <dbReference type="EC" id="2.7.1.90"/>
    </reaction>
</comment>
<evidence type="ECO:0000256" key="7">
    <source>
        <dbReference type="ARBA" id="ARBA00022842"/>
    </source>
</evidence>
<dbReference type="PANTHER" id="PTHR43650:SF1">
    <property type="entry name" value="PYROPHOSPHATE--FRUCTOSE 6-PHOSPHATE 1-PHOSPHOTRANSFERASE SUBUNIT BETA 2"/>
    <property type="match status" value="1"/>
</dbReference>
<organism evidence="11 12">
    <name type="scientific">Anaeramoeba ignava</name>
    <name type="common">Anaerobic marine amoeba</name>
    <dbReference type="NCBI Taxonomy" id="1746090"/>
    <lineage>
        <taxon>Eukaryota</taxon>
        <taxon>Metamonada</taxon>
        <taxon>Anaeramoebidae</taxon>
        <taxon>Anaeramoeba</taxon>
    </lineage>
</organism>
<keyword evidence="4" id="KW-0808">Transferase</keyword>
<protein>
    <submittedName>
        <fullName evidence="11">Pyrophosphate--fructose 6-phosphate 1-phosphotransferase</fullName>
    </submittedName>
</protein>
<proteinExistence type="predicted"/>
<gene>
    <name evidence="11" type="ORF">M0811_10012</name>
</gene>
<reference evidence="11" key="1">
    <citation type="submission" date="2022-10" db="EMBL/GenBank/DDBJ databases">
        <title>Novel sulphate-reducing endosymbionts in the free-living metamonad Anaeramoeba.</title>
        <authorList>
            <person name="Jerlstrom-Hultqvist J."/>
            <person name="Cepicka I."/>
            <person name="Gallot-Lavallee L."/>
            <person name="Salas-Leiva D."/>
            <person name="Curtis B.A."/>
            <person name="Zahonova K."/>
            <person name="Pipaliya S."/>
            <person name="Dacks J."/>
            <person name="Roger A.J."/>
        </authorList>
    </citation>
    <scope>NUCLEOTIDE SEQUENCE</scope>
    <source>
        <strain evidence="11">BMAN</strain>
    </source>
</reference>
<comment type="caution">
    <text evidence="11">The sequence shown here is derived from an EMBL/GenBank/DDBJ whole genome shotgun (WGS) entry which is preliminary data.</text>
</comment>
<evidence type="ECO:0000256" key="4">
    <source>
        <dbReference type="ARBA" id="ARBA00022679"/>
    </source>
</evidence>
<dbReference type="GO" id="GO:0046872">
    <property type="term" value="F:metal ion binding"/>
    <property type="evidence" value="ECO:0007669"/>
    <property type="project" value="UniProtKB-KW"/>
</dbReference>
<dbReference type="Proteomes" id="UP001149090">
    <property type="component" value="Unassembled WGS sequence"/>
</dbReference>
<dbReference type="GO" id="GO:0006002">
    <property type="term" value="P:fructose 6-phosphate metabolic process"/>
    <property type="evidence" value="ECO:0007669"/>
    <property type="project" value="InterPro"/>
</dbReference>
<dbReference type="Gene3D" id="3.40.50.450">
    <property type="match status" value="2"/>
</dbReference>
<evidence type="ECO:0000256" key="3">
    <source>
        <dbReference type="ARBA" id="ARBA00022490"/>
    </source>
</evidence>
<dbReference type="Gene3D" id="3.40.50.460">
    <property type="entry name" value="Phosphofructokinase domain"/>
    <property type="match status" value="1"/>
</dbReference>
<evidence type="ECO:0000256" key="2">
    <source>
        <dbReference type="ARBA" id="ARBA00003138"/>
    </source>
</evidence>
<dbReference type="InterPro" id="IPR000023">
    <property type="entry name" value="Phosphofructokinase_dom"/>
</dbReference>
<evidence type="ECO:0000256" key="1">
    <source>
        <dbReference type="ARBA" id="ARBA00001946"/>
    </source>
</evidence>
<sequence>MDFEIPNHYSLLQKERLQYKPEIPDSLLFDKPTKIEFGEETSAAGDIEQIQKQFPKSFGRKVAHIVEAEKFETQRPFKVGVVFSGGPAPGGHNVIVGVFHFFKKLNPESKIIGFLDGLGGVINNKNREIVEKDIQLSFNQGGFDLLGTSREKISTDEDFEKSYETLKSHELDGLVVIGGDDAIFIAIPKTIDGDIRSKYLEMTAGFDTVCKVYSEFIGNIMRDALSAKKYYHFIRVMGRSSSHIALECSLKTHPNYVLIGEDIEKQKLRFVELIEQLTKFVIDRFNAGKSYGVIIIPEGLIQHIHTFRGLISKIDEIYEKNPKQDKWTYEEILQKLKDDEVSAKLFSEIPKPIAQTLMTDRDPFGHVRVSKIETGKLLKWSIRDKLSHEESQKNITNTSKKFVFECMTHYFGYEGRCSLPSNFDATYCYALGITAARLILHEQTGMMAVVNNLSDETKNWKALGLPLTDLLHMKENSEKPELKIFGVDVNGAPFKELQTKLENWRIVDHYRCSGPMQFGGDSKDWKPKVLLLDKNKK</sequence>
<dbReference type="OrthoDB" id="537915at2759"/>
<dbReference type="GO" id="GO:0003872">
    <property type="term" value="F:6-phosphofructokinase activity"/>
    <property type="evidence" value="ECO:0007669"/>
    <property type="project" value="InterPro"/>
</dbReference>
<feature type="domain" description="Phosphofructokinase" evidence="10">
    <location>
        <begin position="78"/>
        <end position="438"/>
    </location>
</feature>
<dbReference type="GO" id="GO:0005829">
    <property type="term" value="C:cytosol"/>
    <property type="evidence" value="ECO:0007669"/>
    <property type="project" value="TreeGrafter"/>
</dbReference>
<keyword evidence="6" id="KW-0418">Kinase</keyword>
<keyword evidence="8" id="KW-0324">Glycolysis</keyword>
<evidence type="ECO:0000256" key="5">
    <source>
        <dbReference type="ARBA" id="ARBA00022723"/>
    </source>
</evidence>
<dbReference type="GO" id="GO:0009749">
    <property type="term" value="P:response to glucose"/>
    <property type="evidence" value="ECO:0007669"/>
    <property type="project" value="TreeGrafter"/>
</dbReference>
<dbReference type="OMA" id="SYTTLEC"/>
<evidence type="ECO:0000259" key="10">
    <source>
        <dbReference type="Pfam" id="PF00365"/>
    </source>
</evidence>
<dbReference type="PRINTS" id="PR00476">
    <property type="entry name" value="PHFRCTKINASE"/>
</dbReference>
<evidence type="ECO:0000256" key="6">
    <source>
        <dbReference type="ARBA" id="ARBA00022777"/>
    </source>
</evidence>
<evidence type="ECO:0000313" key="12">
    <source>
        <dbReference type="Proteomes" id="UP001149090"/>
    </source>
</evidence>
<dbReference type="EMBL" id="JAPDFW010000086">
    <property type="protein sequence ID" value="KAJ5071603.1"/>
    <property type="molecule type" value="Genomic_DNA"/>
</dbReference>
<dbReference type="PANTHER" id="PTHR43650">
    <property type="entry name" value="PYROPHOSPHATE--FRUCTOSE 6-PHOSPHATE 1-PHOSPHOTRANSFERASE"/>
    <property type="match status" value="1"/>
</dbReference>
<comment type="cofactor">
    <cofactor evidence="1">
        <name>Mg(2+)</name>
        <dbReference type="ChEBI" id="CHEBI:18420"/>
    </cofactor>
</comment>
<dbReference type="InterPro" id="IPR022953">
    <property type="entry name" value="ATP_PFK"/>
</dbReference>
<dbReference type="GO" id="GO:0047334">
    <property type="term" value="F:diphosphate-fructose-6-phosphate 1-phosphotransferase activity"/>
    <property type="evidence" value="ECO:0007669"/>
    <property type="project" value="UniProtKB-EC"/>
</dbReference>
<dbReference type="InterPro" id="IPR035966">
    <property type="entry name" value="PKF_sf"/>
</dbReference>
<comment type="function">
    <text evidence="2">Catalyzes the phosphorylation of D-fructose 6-phosphate, the first committing step of glycolysis. Uses inorganic phosphate (PPi) as phosphoryl donor instead of ATP like common ATP-dependent phosphofructokinases (ATP-PFKs), which renders the reaction reversible, and can thus function both in glycolysis and gluconeogenesis. Consistently, PPi-PFK can replace the enzymes of both the forward (ATP-PFK) and reverse (fructose-bisphosphatase (FBPase)) reactions.</text>
</comment>
<accession>A0A9Q0LHL5</accession>
<keyword evidence="5" id="KW-0479">Metal-binding</keyword>
<name>A0A9Q0LHL5_ANAIG</name>
<dbReference type="AlphaFoldDB" id="A0A9Q0LHL5"/>
<dbReference type="Pfam" id="PF00365">
    <property type="entry name" value="PFK"/>
    <property type="match status" value="1"/>
</dbReference>
<keyword evidence="7" id="KW-0460">Magnesium</keyword>
<evidence type="ECO:0000256" key="8">
    <source>
        <dbReference type="ARBA" id="ARBA00023152"/>
    </source>
</evidence>
<evidence type="ECO:0000256" key="9">
    <source>
        <dbReference type="ARBA" id="ARBA00048072"/>
    </source>
</evidence>